<evidence type="ECO:0000313" key="6">
    <source>
        <dbReference type="Proteomes" id="UP000284403"/>
    </source>
</evidence>
<evidence type="ECO:0000256" key="3">
    <source>
        <dbReference type="PROSITE-ProRule" id="PRU00023"/>
    </source>
</evidence>
<dbReference type="InterPro" id="IPR036770">
    <property type="entry name" value="Ankyrin_rpt-contain_sf"/>
</dbReference>
<dbReference type="GeneID" id="40316173"/>
<dbReference type="RefSeq" id="XP_029230423.1">
    <property type="nucleotide sequence ID" value="XM_029369487.1"/>
</dbReference>
<gene>
    <name evidence="5" type="ORF">Tco025E_02562</name>
</gene>
<feature type="region of interest" description="Disordered" evidence="4">
    <location>
        <begin position="403"/>
        <end position="468"/>
    </location>
</feature>
<accession>A0A3R7M0M5</accession>
<feature type="repeat" description="ANK" evidence="3">
    <location>
        <begin position="60"/>
        <end position="92"/>
    </location>
</feature>
<feature type="compositionally biased region" description="Polar residues" evidence="4">
    <location>
        <begin position="403"/>
        <end position="431"/>
    </location>
</feature>
<keyword evidence="2 3" id="KW-0040">ANK repeat</keyword>
<dbReference type="PROSITE" id="PS50088">
    <property type="entry name" value="ANK_REPEAT"/>
    <property type="match status" value="2"/>
</dbReference>
<protein>
    <submittedName>
        <fullName evidence="5">LmrCD-specific DARPin</fullName>
    </submittedName>
</protein>
<dbReference type="PANTHER" id="PTHR24171">
    <property type="entry name" value="ANKYRIN REPEAT DOMAIN-CONTAINING PROTEIN 39-RELATED"/>
    <property type="match status" value="1"/>
</dbReference>
<organism evidence="5 6">
    <name type="scientific">Trypanosoma conorhini</name>
    <dbReference type="NCBI Taxonomy" id="83891"/>
    <lineage>
        <taxon>Eukaryota</taxon>
        <taxon>Discoba</taxon>
        <taxon>Euglenozoa</taxon>
        <taxon>Kinetoplastea</taxon>
        <taxon>Metakinetoplastina</taxon>
        <taxon>Trypanosomatida</taxon>
        <taxon>Trypanosomatidae</taxon>
        <taxon>Trypanosoma</taxon>
    </lineage>
</organism>
<dbReference type="InterPro" id="IPR002110">
    <property type="entry name" value="Ankyrin_rpt"/>
</dbReference>
<dbReference type="Proteomes" id="UP000284403">
    <property type="component" value="Unassembled WGS sequence"/>
</dbReference>
<name>A0A3R7M0M5_9TRYP</name>
<comment type="caution">
    <text evidence="5">The sequence shown here is derived from an EMBL/GenBank/DDBJ whole genome shotgun (WGS) entry which is preliminary data.</text>
</comment>
<sequence>MSSDDPARPKTIVWKRGTAEDKFYADEQMRHVVNAIKNGDEAPLLRWMDLCEDIDVRDSCGNTALHWAASLGSMPAVTQLLLAGAEVDAVNHNGAVPLHCAAICGHADVIEQLLRNGADATAVNYEGQTMFDLLRLMGWEGASLMLERLENALLLGPGSGENIIIDVSFSDAPLLGSLAAPLLMDAGYSEENVTDVESPLRIQGRRHHYATVGATNISDEDLVYMQRSAEIELLFSRETAERNELIGEYARWMLRVKSMMLPENVASVVRGPREVEVVFGEKYSPHGPRQLLVRMVGDAEGDELWVNAEDVADSPAVREYVDRFNRTVNTLNNSLDLIGLGVLHGGDPSGNAERQDLSSGLNKLSQGNAHVLPRLPVSGTSTASTKLIPPLWAPTSAKILSQQPVNEQKLTRSLNTPLSKMTVSRSSQDSSHGGPPRGSMLSTLTYQNSSTTTGTTRDSKDDNNQHADRVLPPIISNKLECAVAVSLGAEPTVVQCAVPTESKLPPIRQYLSGEEKRAYEAFLRMSALRYLERRRGRRSHRVDIE</sequence>
<dbReference type="OrthoDB" id="244827at2759"/>
<proteinExistence type="predicted"/>
<evidence type="ECO:0000313" key="5">
    <source>
        <dbReference type="EMBL" id="RNF24311.1"/>
    </source>
</evidence>
<dbReference type="Gene3D" id="1.25.40.20">
    <property type="entry name" value="Ankyrin repeat-containing domain"/>
    <property type="match status" value="1"/>
</dbReference>
<dbReference type="SUPFAM" id="SSF48403">
    <property type="entry name" value="Ankyrin repeat"/>
    <property type="match status" value="1"/>
</dbReference>
<dbReference type="AlphaFoldDB" id="A0A3R7M0M5"/>
<dbReference type="Pfam" id="PF12796">
    <property type="entry name" value="Ank_2"/>
    <property type="match status" value="1"/>
</dbReference>
<evidence type="ECO:0000256" key="4">
    <source>
        <dbReference type="SAM" id="MobiDB-lite"/>
    </source>
</evidence>
<dbReference type="EMBL" id="MKKU01000102">
    <property type="protein sequence ID" value="RNF24311.1"/>
    <property type="molecule type" value="Genomic_DNA"/>
</dbReference>
<dbReference type="SMART" id="SM00248">
    <property type="entry name" value="ANK"/>
    <property type="match status" value="2"/>
</dbReference>
<evidence type="ECO:0000256" key="2">
    <source>
        <dbReference type="ARBA" id="ARBA00023043"/>
    </source>
</evidence>
<evidence type="ECO:0000256" key="1">
    <source>
        <dbReference type="ARBA" id="ARBA00022737"/>
    </source>
</evidence>
<reference evidence="5 6" key="1">
    <citation type="journal article" date="2018" name="BMC Genomics">
        <title>Genomic comparison of Trypanosoma conorhini and Trypanosoma rangeli to Trypanosoma cruzi strains of high and low virulence.</title>
        <authorList>
            <person name="Bradwell K.R."/>
            <person name="Koparde V.N."/>
            <person name="Matveyev A.V."/>
            <person name="Serrano M.G."/>
            <person name="Alves J.M."/>
            <person name="Parikh H."/>
            <person name="Huang B."/>
            <person name="Lee V."/>
            <person name="Espinosa-Alvarez O."/>
            <person name="Ortiz P.A."/>
            <person name="Costa-Martins A.G."/>
            <person name="Teixeira M.M."/>
            <person name="Buck G.A."/>
        </authorList>
    </citation>
    <scope>NUCLEOTIDE SEQUENCE [LARGE SCALE GENOMIC DNA]</scope>
    <source>
        <strain evidence="5 6">025E</strain>
    </source>
</reference>
<feature type="repeat" description="ANK" evidence="3">
    <location>
        <begin position="93"/>
        <end position="125"/>
    </location>
</feature>
<feature type="compositionally biased region" description="Basic and acidic residues" evidence="4">
    <location>
        <begin position="457"/>
        <end position="468"/>
    </location>
</feature>
<keyword evidence="6" id="KW-1185">Reference proteome</keyword>
<keyword evidence="1" id="KW-0677">Repeat</keyword>
<dbReference type="PROSITE" id="PS50297">
    <property type="entry name" value="ANK_REP_REGION"/>
    <property type="match status" value="2"/>
</dbReference>
<feature type="compositionally biased region" description="Low complexity" evidence="4">
    <location>
        <begin position="442"/>
        <end position="456"/>
    </location>
</feature>